<dbReference type="EMBL" id="CAVMJV010000058">
    <property type="protein sequence ID" value="CAK5085898.1"/>
    <property type="molecule type" value="Genomic_DNA"/>
</dbReference>
<reference evidence="1" key="1">
    <citation type="submission" date="2023-11" db="EMBL/GenBank/DDBJ databases">
        <authorList>
            <person name="Poullet M."/>
        </authorList>
    </citation>
    <scope>NUCLEOTIDE SEQUENCE</scope>
    <source>
        <strain evidence="1">E1834</strain>
    </source>
</reference>
<proteinExistence type="predicted"/>
<comment type="caution">
    <text evidence="1">The sequence shown here is derived from an EMBL/GenBank/DDBJ whole genome shotgun (WGS) entry which is preliminary data.</text>
</comment>
<name>A0ACB1A6M1_MELEN</name>
<evidence type="ECO:0000313" key="2">
    <source>
        <dbReference type="Proteomes" id="UP001497535"/>
    </source>
</evidence>
<keyword evidence="2" id="KW-1185">Reference proteome</keyword>
<sequence>MFDFFYFRAKRRCLATELGVGLSMLECILLVGDETDFPGICVSTSEELLMNEPLASACL</sequence>
<accession>A0ACB1A6M1</accession>
<organism evidence="1 2">
    <name type="scientific">Meloidogyne enterolobii</name>
    <name type="common">Root-knot nematode worm</name>
    <name type="synonym">Meloidogyne mayaguensis</name>
    <dbReference type="NCBI Taxonomy" id="390850"/>
    <lineage>
        <taxon>Eukaryota</taxon>
        <taxon>Metazoa</taxon>
        <taxon>Ecdysozoa</taxon>
        <taxon>Nematoda</taxon>
        <taxon>Chromadorea</taxon>
        <taxon>Rhabditida</taxon>
        <taxon>Tylenchina</taxon>
        <taxon>Tylenchomorpha</taxon>
        <taxon>Tylenchoidea</taxon>
        <taxon>Meloidogynidae</taxon>
        <taxon>Meloidogyninae</taxon>
        <taxon>Meloidogyne</taxon>
    </lineage>
</organism>
<gene>
    <name evidence="1" type="ORF">MENTE1834_LOCUS33371</name>
</gene>
<evidence type="ECO:0000313" key="1">
    <source>
        <dbReference type="EMBL" id="CAK5085898.1"/>
    </source>
</evidence>
<dbReference type="Proteomes" id="UP001497535">
    <property type="component" value="Unassembled WGS sequence"/>
</dbReference>
<protein>
    <submittedName>
        <fullName evidence="1">Uncharacterized protein</fullName>
    </submittedName>
</protein>